<feature type="signal peptide" evidence="1">
    <location>
        <begin position="1"/>
        <end position="24"/>
    </location>
</feature>
<feature type="chain" id="PRO_5043443775" evidence="1">
    <location>
        <begin position="25"/>
        <end position="105"/>
    </location>
</feature>
<dbReference type="AlphaFoldDB" id="A0AAX0WPP1"/>
<evidence type="ECO:0000313" key="3">
    <source>
        <dbReference type="Proteomes" id="UP000192511"/>
    </source>
</evidence>
<organism evidence="2 3">
    <name type="scientific">Legionella anisa</name>
    <dbReference type="NCBI Taxonomy" id="28082"/>
    <lineage>
        <taxon>Bacteria</taxon>
        <taxon>Pseudomonadati</taxon>
        <taxon>Pseudomonadota</taxon>
        <taxon>Gammaproteobacteria</taxon>
        <taxon>Legionellales</taxon>
        <taxon>Legionellaceae</taxon>
        <taxon>Legionella</taxon>
    </lineage>
</organism>
<evidence type="ECO:0000256" key="1">
    <source>
        <dbReference type="SAM" id="SignalP"/>
    </source>
</evidence>
<accession>A0AAX0WPP1</accession>
<dbReference type="EMBL" id="NBTX02000004">
    <property type="protein sequence ID" value="PNL60371.1"/>
    <property type="molecule type" value="Genomic_DNA"/>
</dbReference>
<comment type="caution">
    <text evidence="2">The sequence shown here is derived from an EMBL/GenBank/DDBJ whole genome shotgun (WGS) entry which is preliminary data.</text>
</comment>
<evidence type="ECO:0000313" key="2">
    <source>
        <dbReference type="EMBL" id="PNL60371.1"/>
    </source>
</evidence>
<reference evidence="2" key="1">
    <citation type="submission" date="2017-12" db="EMBL/GenBank/DDBJ databases">
        <title>FDA dAtabase for Regulatory Grade micrObial Sequences (FDA-ARGOS): Supporting development and validation of Infectious Disease Dx tests.</title>
        <authorList>
            <person name="Kerrigan L."/>
            <person name="Tallon L.J."/>
            <person name="Sadzewicz L."/>
            <person name="Sengamalay N."/>
            <person name="Ott S."/>
            <person name="Godinez A."/>
            <person name="Nagaraj S."/>
            <person name="Vavikolanu K."/>
            <person name="Vyas G."/>
            <person name="Nadendla S."/>
            <person name="Aluvathingal J."/>
            <person name="Sichtig H."/>
        </authorList>
    </citation>
    <scope>NUCLEOTIDE SEQUENCE [LARGE SCALE GENOMIC DNA]</scope>
    <source>
        <strain evidence="2">FDAARGOS_200</strain>
    </source>
</reference>
<sequence length="105" mass="11556">MKCSAHVALVFTSIYLFSISTAYAMQFNIHGKKAKNLYNVLTGPKVQEDGAAGHLYRKGKSILCRYTNADMTKNGKEVPKKAACRYACSIHFDHNGFASPGLNPK</sequence>
<name>A0AAX0WPP1_9GAMM</name>
<dbReference type="RefSeq" id="WP_019234133.1">
    <property type="nucleotide sequence ID" value="NZ_CAAAHR010000002.1"/>
</dbReference>
<keyword evidence="3" id="KW-1185">Reference proteome</keyword>
<dbReference type="GeneID" id="98064750"/>
<protein>
    <submittedName>
        <fullName evidence="2">Uncharacterized protein</fullName>
    </submittedName>
</protein>
<gene>
    <name evidence="2" type="ORF">A6J39_003610</name>
</gene>
<dbReference type="Proteomes" id="UP000192511">
    <property type="component" value="Unassembled WGS sequence"/>
</dbReference>
<proteinExistence type="predicted"/>
<keyword evidence="1" id="KW-0732">Signal</keyword>